<proteinExistence type="predicted"/>
<dbReference type="Pfam" id="PF18435">
    <property type="entry name" value="EstA_Ig_like"/>
    <property type="match status" value="1"/>
</dbReference>
<dbReference type="InterPro" id="IPR050955">
    <property type="entry name" value="Plant_Biomass_Hydrol_Est"/>
</dbReference>
<dbReference type="InterPro" id="IPR029058">
    <property type="entry name" value="AB_hydrolase_fold"/>
</dbReference>
<dbReference type="GO" id="GO:0016787">
    <property type="term" value="F:hydrolase activity"/>
    <property type="evidence" value="ECO:0007669"/>
    <property type="project" value="UniProtKB-KW"/>
</dbReference>
<feature type="signal peptide" evidence="3">
    <location>
        <begin position="1"/>
        <end position="21"/>
    </location>
</feature>
<organism evidence="6 7">
    <name type="scientific">Candidatus Fimiplasma intestinipullorum</name>
    <dbReference type="NCBI Taxonomy" id="2840825"/>
    <lineage>
        <taxon>Bacteria</taxon>
        <taxon>Bacillati</taxon>
        <taxon>Bacillota</taxon>
        <taxon>Clostridia</taxon>
        <taxon>Eubacteriales</taxon>
        <taxon>Candidatus Fimiplasma</taxon>
    </lineage>
</organism>
<evidence type="ECO:0000259" key="4">
    <source>
        <dbReference type="Pfam" id="PF00561"/>
    </source>
</evidence>
<name>A0A9D1HPB5_9FIRM</name>
<dbReference type="InterPro" id="IPR041172">
    <property type="entry name" value="EstA_Ig-like_N"/>
</dbReference>
<reference evidence="6" key="2">
    <citation type="journal article" date="2021" name="PeerJ">
        <title>Extensive microbial diversity within the chicken gut microbiome revealed by metagenomics and culture.</title>
        <authorList>
            <person name="Gilroy R."/>
            <person name="Ravi A."/>
            <person name="Getino M."/>
            <person name="Pursley I."/>
            <person name="Horton D.L."/>
            <person name="Alikhan N.F."/>
            <person name="Baker D."/>
            <person name="Gharbi K."/>
            <person name="Hall N."/>
            <person name="Watson M."/>
            <person name="Adriaenssens E.M."/>
            <person name="Foster-Nyarko E."/>
            <person name="Jarju S."/>
            <person name="Secka A."/>
            <person name="Antonio M."/>
            <person name="Oren A."/>
            <person name="Chaudhuri R.R."/>
            <person name="La Ragione R."/>
            <person name="Hildebrand F."/>
            <person name="Pallen M.J."/>
        </authorList>
    </citation>
    <scope>NUCLEOTIDE SEQUENCE</scope>
    <source>
        <strain evidence="6">CHK195-11698</strain>
    </source>
</reference>
<dbReference type="SUPFAM" id="SSF53474">
    <property type="entry name" value="alpha/beta-Hydrolases"/>
    <property type="match status" value="1"/>
</dbReference>
<evidence type="ECO:0000256" key="3">
    <source>
        <dbReference type="SAM" id="SignalP"/>
    </source>
</evidence>
<protein>
    <submittedName>
        <fullName evidence="6">Uncharacterized protein</fullName>
    </submittedName>
</protein>
<dbReference type="Gene3D" id="3.40.50.1820">
    <property type="entry name" value="alpha/beta hydrolase"/>
    <property type="match status" value="1"/>
</dbReference>
<evidence type="ECO:0000259" key="5">
    <source>
        <dbReference type="Pfam" id="PF18435"/>
    </source>
</evidence>
<dbReference type="EMBL" id="DVMJ01000081">
    <property type="protein sequence ID" value="HIU14315.1"/>
    <property type="molecule type" value="Genomic_DNA"/>
</dbReference>
<evidence type="ECO:0000313" key="7">
    <source>
        <dbReference type="Proteomes" id="UP000824175"/>
    </source>
</evidence>
<sequence length="442" mass="48616">MKKIISLSLAFFMLLTMVACGSQTGSDALTGSYRIHVSGYDWGAGVDSVMVTLDHVVDAVDPEDFVIQETKQATDFASENKDIVIVNNERTIKDVYLCDEKGEKTDQASKYIQFELGVSPTEGSPLLYSAKTGFSTWSDPYELNIQLSEDADLTSNGKEVTSWTIDTAYTERVTSVDQFKKESFTATDGVTYQYASYEPQEGSDTLFVWLHGGGEGGVENTDPYVTLLGNKVSVYGSEAFQEVIGGANVLVPQCPTFWMDPKGNQIAGCNASAYSDGTSYYTKSLMELIEMYKEKTGSTKVILTGCSNGGFMALRLAIDYPDAFTAVAPVAEAMQERFLSDEDLNKIKDLPMYFVYSTNDPVADPTLHEIPTLARLQALGASNLHIATTDQVIDTSGTIETEDGMPYEYSGHWSWIYFHNNEATCNDCGLTPWQWMAEVLCS</sequence>
<evidence type="ECO:0000313" key="6">
    <source>
        <dbReference type="EMBL" id="HIU14315.1"/>
    </source>
</evidence>
<dbReference type="PANTHER" id="PTHR43037:SF5">
    <property type="entry name" value="FERULOYL ESTERASE"/>
    <property type="match status" value="1"/>
</dbReference>
<feature type="chain" id="PRO_5038777849" evidence="3">
    <location>
        <begin position="22"/>
        <end position="442"/>
    </location>
</feature>
<keyword evidence="2" id="KW-0378">Hydrolase</keyword>
<dbReference type="Proteomes" id="UP000824175">
    <property type="component" value="Unassembled WGS sequence"/>
</dbReference>
<feature type="domain" description="Esterase Ig-like N-terminal" evidence="5">
    <location>
        <begin position="37"/>
        <end position="155"/>
    </location>
</feature>
<reference evidence="6" key="1">
    <citation type="submission" date="2020-10" db="EMBL/GenBank/DDBJ databases">
        <authorList>
            <person name="Gilroy R."/>
        </authorList>
    </citation>
    <scope>NUCLEOTIDE SEQUENCE</scope>
    <source>
        <strain evidence="6">CHK195-11698</strain>
    </source>
</reference>
<dbReference type="Pfam" id="PF00561">
    <property type="entry name" value="Abhydrolase_1"/>
    <property type="match status" value="1"/>
</dbReference>
<accession>A0A9D1HPB5</accession>
<dbReference type="Gene3D" id="2.60.40.2180">
    <property type="match status" value="1"/>
</dbReference>
<gene>
    <name evidence="6" type="ORF">IAD15_09630</name>
</gene>
<evidence type="ECO:0000256" key="2">
    <source>
        <dbReference type="ARBA" id="ARBA00022801"/>
    </source>
</evidence>
<comment type="caution">
    <text evidence="6">The sequence shown here is derived from an EMBL/GenBank/DDBJ whole genome shotgun (WGS) entry which is preliminary data.</text>
</comment>
<dbReference type="InterPro" id="IPR000073">
    <property type="entry name" value="AB_hydrolase_1"/>
</dbReference>
<feature type="domain" description="AB hydrolase-1" evidence="4">
    <location>
        <begin position="272"/>
        <end position="331"/>
    </location>
</feature>
<dbReference type="PANTHER" id="PTHR43037">
    <property type="entry name" value="UNNAMED PRODUCT-RELATED"/>
    <property type="match status" value="1"/>
</dbReference>
<dbReference type="AlphaFoldDB" id="A0A9D1HPB5"/>
<keyword evidence="1 3" id="KW-0732">Signal</keyword>
<evidence type="ECO:0000256" key="1">
    <source>
        <dbReference type="ARBA" id="ARBA00022729"/>
    </source>
</evidence>
<dbReference type="PROSITE" id="PS51257">
    <property type="entry name" value="PROKAR_LIPOPROTEIN"/>
    <property type="match status" value="1"/>
</dbReference>